<evidence type="ECO:0000256" key="1">
    <source>
        <dbReference type="ARBA" id="ARBA00022801"/>
    </source>
</evidence>
<keyword evidence="4" id="KW-0145">Chemotaxis</keyword>
<dbReference type="GO" id="GO:0000156">
    <property type="term" value="F:phosphorelay response regulator activity"/>
    <property type="evidence" value="ECO:0007669"/>
    <property type="project" value="InterPro"/>
</dbReference>
<feature type="active site" evidence="4">
    <location>
        <position position="40"/>
    </location>
</feature>
<dbReference type="PANTHER" id="PTHR42872">
    <property type="entry name" value="PROTEIN-GLUTAMATE METHYLESTERASE/PROTEIN-GLUTAMINE GLUTAMINASE"/>
    <property type="match status" value="1"/>
</dbReference>
<dbReference type="AlphaFoldDB" id="A0A4V3E251"/>
<dbReference type="OrthoDB" id="1524092at2"/>
<comment type="caution">
    <text evidence="7">The sequence shown here is derived from an EMBL/GenBank/DDBJ whole genome shotgun (WGS) entry which is preliminary data.</text>
</comment>
<dbReference type="Pfam" id="PF01339">
    <property type="entry name" value="CheB_methylest"/>
    <property type="match status" value="1"/>
</dbReference>
<reference evidence="7 8" key="1">
    <citation type="submission" date="2019-03" db="EMBL/GenBank/DDBJ databases">
        <title>Genomic Encyclopedia of Type Strains, Phase III (KMG-III): the genomes of soil and plant-associated and newly described type strains.</title>
        <authorList>
            <person name="Whitman W."/>
        </authorList>
    </citation>
    <scope>NUCLEOTIDE SEQUENCE [LARGE SCALE GENOMIC DNA]</scope>
    <source>
        <strain evidence="7 8">CGMCC 1.12801</strain>
    </source>
</reference>
<feature type="domain" description="CheB-type methylesterase" evidence="6">
    <location>
        <begin position="1"/>
        <end position="168"/>
    </location>
</feature>
<keyword evidence="5" id="KW-0472">Membrane</keyword>
<feature type="active site" evidence="4">
    <location>
        <position position="13"/>
    </location>
</feature>
<feature type="transmembrane region" description="Helical" evidence="5">
    <location>
        <begin position="19"/>
        <end position="39"/>
    </location>
</feature>
<evidence type="ECO:0000256" key="4">
    <source>
        <dbReference type="PROSITE-ProRule" id="PRU00050"/>
    </source>
</evidence>
<organism evidence="7 8">
    <name type="scientific">Sphingobacterium paludis</name>
    <dbReference type="NCBI Taxonomy" id="1476465"/>
    <lineage>
        <taxon>Bacteria</taxon>
        <taxon>Pseudomonadati</taxon>
        <taxon>Bacteroidota</taxon>
        <taxon>Sphingobacteriia</taxon>
        <taxon>Sphingobacteriales</taxon>
        <taxon>Sphingobacteriaceae</taxon>
        <taxon>Sphingobacterium</taxon>
    </lineage>
</organism>
<gene>
    <name evidence="7" type="ORF">B0I21_102195</name>
</gene>
<evidence type="ECO:0000259" key="6">
    <source>
        <dbReference type="PROSITE" id="PS50122"/>
    </source>
</evidence>
<dbReference type="EMBL" id="SNZV01000002">
    <property type="protein sequence ID" value="TDS15878.1"/>
    <property type="molecule type" value="Genomic_DNA"/>
</dbReference>
<dbReference type="GO" id="GO:0008984">
    <property type="term" value="F:protein-glutamate methylesterase activity"/>
    <property type="evidence" value="ECO:0007669"/>
    <property type="project" value="UniProtKB-EC"/>
</dbReference>
<keyword evidence="8" id="KW-1185">Reference proteome</keyword>
<dbReference type="EC" id="3.1.1.61" evidence="2"/>
<evidence type="ECO:0000256" key="5">
    <source>
        <dbReference type="SAM" id="Phobius"/>
    </source>
</evidence>
<dbReference type="PANTHER" id="PTHR42872:SF3">
    <property type="entry name" value="PROTEIN-GLUTAMATE METHYLESTERASE_PROTEIN-GLUTAMINE GLUTAMINASE 1"/>
    <property type="match status" value="1"/>
</dbReference>
<dbReference type="InterPro" id="IPR035909">
    <property type="entry name" value="CheB_C"/>
</dbReference>
<keyword evidence="5" id="KW-1133">Transmembrane helix</keyword>
<evidence type="ECO:0000313" key="8">
    <source>
        <dbReference type="Proteomes" id="UP000294752"/>
    </source>
</evidence>
<evidence type="ECO:0000256" key="3">
    <source>
        <dbReference type="ARBA" id="ARBA00048267"/>
    </source>
</evidence>
<dbReference type="Proteomes" id="UP000294752">
    <property type="component" value="Unassembled WGS sequence"/>
</dbReference>
<protein>
    <recommendedName>
        <fullName evidence="2">protein-glutamate methylesterase</fullName>
        <ecNumber evidence="2">3.1.1.61</ecNumber>
    </recommendedName>
</protein>
<feature type="active site" evidence="4">
    <location>
        <position position="133"/>
    </location>
</feature>
<dbReference type="InterPro" id="IPR000673">
    <property type="entry name" value="Sig_transdc_resp-reg_Me-estase"/>
</dbReference>
<dbReference type="GO" id="GO:0005737">
    <property type="term" value="C:cytoplasm"/>
    <property type="evidence" value="ECO:0007669"/>
    <property type="project" value="InterPro"/>
</dbReference>
<dbReference type="CDD" id="cd16433">
    <property type="entry name" value="CheB"/>
    <property type="match status" value="1"/>
</dbReference>
<dbReference type="RefSeq" id="WP_133639173.1">
    <property type="nucleotide sequence ID" value="NZ_SNZV01000002.1"/>
</dbReference>
<comment type="catalytic activity">
    <reaction evidence="3">
        <text>[protein]-L-glutamate 5-O-methyl ester + H2O = L-glutamyl-[protein] + methanol + H(+)</text>
        <dbReference type="Rhea" id="RHEA:23236"/>
        <dbReference type="Rhea" id="RHEA-COMP:10208"/>
        <dbReference type="Rhea" id="RHEA-COMP:10311"/>
        <dbReference type="ChEBI" id="CHEBI:15377"/>
        <dbReference type="ChEBI" id="CHEBI:15378"/>
        <dbReference type="ChEBI" id="CHEBI:17790"/>
        <dbReference type="ChEBI" id="CHEBI:29973"/>
        <dbReference type="ChEBI" id="CHEBI:82795"/>
        <dbReference type="EC" id="3.1.1.61"/>
    </reaction>
</comment>
<accession>A0A4V3E251</accession>
<evidence type="ECO:0000256" key="2">
    <source>
        <dbReference type="ARBA" id="ARBA00039140"/>
    </source>
</evidence>
<name>A0A4V3E251_9SPHI</name>
<keyword evidence="1 4" id="KW-0378">Hydrolase</keyword>
<dbReference type="GO" id="GO:0006935">
    <property type="term" value="P:chemotaxis"/>
    <property type="evidence" value="ECO:0007669"/>
    <property type="project" value="UniProtKB-UniRule"/>
</dbReference>
<dbReference type="Gene3D" id="3.40.50.180">
    <property type="entry name" value="Methylesterase CheB, C-terminal domain"/>
    <property type="match status" value="1"/>
</dbReference>
<proteinExistence type="predicted"/>
<dbReference type="PROSITE" id="PS50122">
    <property type="entry name" value="CHEB"/>
    <property type="match status" value="1"/>
</dbReference>
<dbReference type="SUPFAM" id="SSF52738">
    <property type="entry name" value="Methylesterase CheB, C-terminal domain"/>
    <property type="match status" value="1"/>
</dbReference>
<sequence length="188" mass="21075">MSKADEIILIGGSAGSYNLIVAIIESLPSYFIYAIVVIIHRNPKFVTRIEDTLAARLHRPIIQAGDKTNISKNMIYFAVPGYHLLVEPDRTFSLDISEQIQFSRPSIDVLFETAAEIYGKRCSAFLLSGANKDGTDGIRIVQKMGGKAFVQSPEEARMRTMPESAIRANQEINIFTDQEIISYFRDLK</sequence>
<keyword evidence="5" id="KW-0812">Transmembrane</keyword>
<evidence type="ECO:0000313" key="7">
    <source>
        <dbReference type="EMBL" id="TDS15878.1"/>
    </source>
</evidence>